<evidence type="ECO:0000313" key="1">
    <source>
        <dbReference type="EMBL" id="CAB5222984.1"/>
    </source>
</evidence>
<proteinExistence type="predicted"/>
<reference evidence="1" key="1">
    <citation type="submission" date="2020-05" db="EMBL/GenBank/DDBJ databases">
        <authorList>
            <person name="Chiriac C."/>
            <person name="Salcher M."/>
            <person name="Ghai R."/>
            <person name="Kavagutti S V."/>
        </authorList>
    </citation>
    <scope>NUCLEOTIDE SEQUENCE</scope>
</reference>
<gene>
    <name evidence="1" type="ORF">UFOVP377_46</name>
</gene>
<organism evidence="1">
    <name type="scientific">uncultured Caudovirales phage</name>
    <dbReference type="NCBI Taxonomy" id="2100421"/>
    <lineage>
        <taxon>Viruses</taxon>
        <taxon>Duplodnaviria</taxon>
        <taxon>Heunggongvirae</taxon>
        <taxon>Uroviricota</taxon>
        <taxon>Caudoviricetes</taxon>
        <taxon>Peduoviridae</taxon>
        <taxon>Maltschvirus</taxon>
        <taxon>Maltschvirus maltsch</taxon>
    </lineage>
</organism>
<accession>A0A6J7X400</accession>
<protein>
    <submittedName>
        <fullName evidence="1">Uncharacterized protein</fullName>
    </submittedName>
</protein>
<sequence>MAIKKLKSLAITAPTMPRFPADKFDVFKNAVMVELANRKNTHDAVWGIDRLVWLVDSELREKVWLQLERVWQAQEERNDEKLNKAVRGMCKAYDAMEAWAASNGVSELPDLGQIEHQREDGTVFVIVPDEKAKQLYCQQWPGSTDREVWTAEEIAIIVNKQAGGKISEIKQMWPDSKLVAVGGPSGFEDMENDLDMTTPSKLPKLFDTKAFKGAR</sequence>
<name>A0A6J7X400_9CAUD</name>
<dbReference type="EMBL" id="LR798314">
    <property type="protein sequence ID" value="CAB5222984.1"/>
    <property type="molecule type" value="Genomic_DNA"/>
</dbReference>